<dbReference type="AlphaFoldDB" id="W2SED8"/>
<dbReference type="InterPro" id="IPR002401">
    <property type="entry name" value="Cyt_P450_E_grp-I"/>
</dbReference>
<dbReference type="InterPro" id="IPR050121">
    <property type="entry name" value="Cytochrome_P450_monoxygenase"/>
</dbReference>
<gene>
    <name evidence="2" type="ORF">HMPREF1541_01175</name>
</gene>
<dbReference type="EMBL" id="KB822711">
    <property type="protein sequence ID" value="ETN46985.1"/>
    <property type="molecule type" value="Genomic_DNA"/>
</dbReference>
<dbReference type="InterPro" id="IPR036396">
    <property type="entry name" value="Cyt_P450_sf"/>
</dbReference>
<dbReference type="STRING" id="1220924.W2SED8"/>
<feature type="binding site" description="axial binding residue" evidence="1">
    <location>
        <position position="364"/>
    </location>
    <ligand>
        <name>heme</name>
        <dbReference type="ChEBI" id="CHEBI:30413"/>
    </ligand>
    <ligandPart>
        <name>Fe</name>
        <dbReference type="ChEBI" id="CHEBI:18248"/>
    </ligandPart>
</feature>
<dbReference type="Pfam" id="PF00067">
    <property type="entry name" value="p450"/>
    <property type="match status" value="1"/>
</dbReference>
<keyword evidence="1" id="KW-0408">Iron</keyword>
<dbReference type="GO" id="GO:0016705">
    <property type="term" value="F:oxidoreductase activity, acting on paired donors, with incorporation or reduction of molecular oxygen"/>
    <property type="evidence" value="ECO:0007669"/>
    <property type="project" value="InterPro"/>
</dbReference>
<sequence length="421" mass="47959">MIITNDPSVIRAMTDTRSKFSRGHWYKGMRLDPRINNTLSEQDESRHRQLRAKLSPGAHIPSLESRVDDRVVEVVQVLERYVAKPEPADFARIAQYFALDVLTDLAFGRPFGFLRKEQDLYAYVKTSAKFLPLMELCNNHPCIHYLLSNTLVASIAGPKPTDKTGLGAVMGVVQRMIGDRYRENVDCGHSRDMLDSFIIHGLTQVEAESESLLQILAGADSTATCIRMTLLYLLTNPAEYLRLRHEVRRAVVCRLSSSPVIQNQEALQLPYLQACIKEGLRLWVPLNGLNTKVAPPEGIWISGLWIPGGTQVAHAHHAMMRRQDIFGEDADFFRPSRWVLGSSDEIKFRERVWELSFSHGRSICLGRRIALMEMNKVLFELFRRFEFGLMDPVRPIRSRCHQIHIQDQMYVGVRAADSGCQ</sequence>
<keyword evidence="1" id="KW-0349">Heme</keyword>
<accession>W2SED8</accession>
<dbReference type="GO" id="GO:0004497">
    <property type="term" value="F:monooxygenase activity"/>
    <property type="evidence" value="ECO:0007669"/>
    <property type="project" value="InterPro"/>
</dbReference>
<dbReference type="SUPFAM" id="SSF48264">
    <property type="entry name" value="Cytochrome P450"/>
    <property type="match status" value="1"/>
</dbReference>
<dbReference type="GO" id="GO:0005506">
    <property type="term" value="F:iron ion binding"/>
    <property type="evidence" value="ECO:0007669"/>
    <property type="project" value="InterPro"/>
</dbReference>
<dbReference type="CDD" id="cd11060">
    <property type="entry name" value="CYP57A1-like"/>
    <property type="match status" value="1"/>
</dbReference>
<keyword evidence="1" id="KW-0479">Metal-binding</keyword>
<dbReference type="GeneID" id="19968514"/>
<protein>
    <submittedName>
        <fullName evidence="2">Uncharacterized protein</fullName>
    </submittedName>
</protein>
<dbReference type="PANTHER" id="PTHR24305:SF168">
    <property type="entry name" value="P450, PUTATIVE (EUROFUNG)-RELATED"/>
    <property type="match status" value="1"/>
</dbReference>
<dbReference type="GO" id="GO:0020037">
    <property type="term" value="F:heme binding"/>
    <property type="evidence" value="ECO:0007669"/>
    <property type="project" value="InterPro"/>
</dbReference>
<dbReference type="VEuPathDB" id="FungiDB:HMPREF1541_01175"/>
<dbReference type="eggNOG" id="KOG0157">
    <property type="taxonomic scope" value="Eukaryota"/>
</dbReference>
<dbReference type="PANTHER" id="PTHR24305">
    <property type="entry name" value="CYTOCHROME P450"/>
    <property type="match status" value="1"/>
</dbReference>
<dbReference type="InterPro" id="IPR001128">
    <property type="entry name" value="Cyt_P450"/>
</dbReference>
<proteinExistence type="predicted"/>
<dbReference type="HOGENOM" id="CLU_001570_14_0_1"/>
<keyword evidence="3" id="KW-1185">Reference proteome</keyword>
<reference evidence="2 3" key="1">
    <citation type="submission" date="2013-03" db="EMBL/GenBank/DDBJ databases">
        <title>The Genome Sequence of Phialophora europaea CBS 101466.</title>
        <authorList>
            <consortium name="The Broad Institute Genomics Platform"/>
            <person name="Cuomo C."/>
            <person name="de Hoog S."/>
            <person name="Gorbushina A."/>
            <person name="Walker B."/>
            <person name="Young S.K."/>
            <person name="Zeng Q."/>
            <person name="Gargeya S."/>
            <person name="Fitzgerald M."/>
            <person name="Haas B."/>
            <person name="Abouelleil A."/>
            <person name="Allen A.W."/>
            <person name="Alvarado L."/>
            <person name="Arachchi H.M."/>
            <person name="Berlin A.M."/>
            <person name="Chapman S.B."/>
            <person name="Gainer-Dewar J."/>
            <person name="Goldberg J."/>
            <person name="Griggs A."/>
            <person name="Gujja S."/>
            <person name="Hansen M."/>
            <person name="Howarth C."/>
            <person name="Imamovic A."/>
            <person name="Ireland A."/>
            <person name="Larimer J."/>
            <person name="McCowan C."/>
            <person name="Murphy C."/>
            <person name="Pearson M."/>
            <person name="Poon T.W."/>
            <person name="Priest M."/>
            <person name="Roberts A."/>
            <person name="Saif S."/>
            <person name="Shea T."/>
            <person name="Sisk P."/>
            <person name="Sykes S."/>
            <person name="Wortman J."/>
            <person name="Nusbaum C."/>
            <person name="Birren B."/>
        </authorList>
    </citation>
    <scope>NUCLEOTIDE SEQUENCE [LARGE SCALE GENOMIC DNA]</scope>
    <source>
        <strain evidence="2 3">CBS 101466</strain>
    </source>
</reference>
<organism evidence="2 3">
    <name type="scientific">Cyphellophora europaea (strain CBS 101466)</name>
    <name type="common">Phialophora europaea</name>
    <dbReference type="NCBI Taxonomy" id="1220924"/>
    <lineage>
        <taxon>Eukaryota</taxon>
        <taxon>Fungi</taxon>
        <taxon>Dikarya</taxon>
        <taxon>Ascomycota</taxon>
        <taxon>Pezizomycotina</taxon>
        <taxon>Eurotiomycetes</taxon>
        <taxon>Chaetothyriomycetidae</taxon>
        <taxon>Chaetothyriales</taxon>
        <taxon>Cyphellophoraceae</taxon>
        <taxon>Cyphellophora</taxon>
    </lineage>
</organism>
<dbReference type="InParanoid" id="W2SED8"/>
<dbReference type="Proteomes" id="UP000030752">
    <property type="component" value="Unassembled WGS sequence"/>
</dbReference>
<dbReference type="Gene3D" id="1.10.630.10">
    <property type="entry name" value="Cytochrome P450"/>
    <property type="match status" value="1"/>
</dbReference>
<dbReference type="PRINTS" id="PR00385">
    <property type="entry name" value="P450"/>
</dbReference>
<dbReference type="OrthoDB" id="3934656at2759"/>
<dbReference type="RefSeq" id="XP_008711697.1">
    <property type="nucleotide sequence ID" value="XM_008713475.1"/>
</dbReference>
<comment type="cofactor">
    <cofactor evidence="1">
        <name>heme</name>
        <dbReference type="ChEBI" id="CHEBI:30413"/>
    </cofactor>
</comment>
<name>W2SED8_CYPE1</name>
<evidence type="ECO:0000256" key="1">
    <source>
        <dbReference type="PIRSR" id="PIRSR602401-1"/>
    </source>
</evidence>
<dbReference type="PRINTS" id="PR00463">
    <property type="entry name" value="EP450I"/>
</dbReference>
<evidence type="ECO:0000313" key="2">
    <source>
        <dbReference type="EMBL" id="ETN46985.1"/>
    </source>
</evidence>
<evidence type="ECO:0000313" key="3">
    <source>
        <dbReference type="Proteomes" id="UP000030752"/>
    </source>
</evidence>